<keyword evidence="6" id="KW-1185">Reference proteome</keyword>
<organism evidence="5 6">
    <name type="scientific">Sinorhizobium kostiense</name>
    <dbReference type="NCBI Taxonomy" id="76747"/>
    <lineage>
        <taxon>Bacteria</taxon>
        <taxon>Pseudomonadati</taxon>
        <taxon>Pseudomonadota</taxon>
        <taxon>Alphaproteobacteria</taxon>
        <taxon>Hyphomicrobiales</taxon>
        <taxon>Rhizobiaceae</taxon>
        <taxon>Sinorhizobium/Ensifer group</taxon>
        <taxon>Sinorhizobium</taxon>
    </lineage>
</organism>
<dbReference type="CDD" id="cd06464">
    <property type="entry name" value="ACD_sHsps-like"/>
    <property type="match status" value="1"/>
</dbReference>
<feature type="domain" description="SHSP" evidence="4">
    <location>
        <begin position="116"/>
        <end position="231"/>
    </location>
</feature>
<dbReference type="InterPro" id="IPR002068">
    <property type="entry name" value="A-crystallin/Hsp20_dom"/>
</dbReference>
<gene>
    <name evidence="5" type="ORF">J2Z31_003127</name>
</gene>
<dbReference type="InterPro" id="IPR008978">
    <property type="entry name" value="HSP20-like_chaperone"/>
</dbReference>
<evidence type="ECO:0000256" key="1">
    <source>
        <dbReference type="PROSITE-ProRule" id="PRU00285"/>
    </source>
</evidence>
<dbReference type="PROSITE" id="PS01031">
    <property type="entry name" value="SHSP"/>
    <property type="match status" value="1"/>
</dbReference>
<dbReference type="Pfam" id="PF00011">
    <property type="entry name" value="HSP20"/>
    <property type="match status" value="1"/>
</dbReference>
<dbReference type="InterPro" id="IPR031107">
    <property type="entry name" value="Small_HSP"/>
</dbReference>
<comment type="caution">
    <text evidence="5">The sequence shown here is derived from an EMBL/GenBank/DDBJ whole genome shotgun (WGS) entry which is preliminary data.</text>
</comment>
<evidence type="ECO:0000259" key="4">
    <source>
        <dbReference type="PROSITE" id="PS01031"/>
    </source>
</evidence>
<feature type="region of interest" description="Disordered" evidence="3">
    <location>
        <begin position="34"/>
        <end position="74"/>
    </location>
</feature>
<dbReference type="EMBL" id="JAGILA010000003">
    <property type="protein sequence ID" value="MBP2236613.1"/>
    <property type="molecule type" value="Genomic_DNA"/>
</dbReference>
<dbReference type="RefSeq" id="WP_328243433.1">
    <property type="nucleotide sequence ID" value="NZ_JAGILA010000003.1"/>
</dbReference>
<evidence type="ECO:0000313" key="5">
    <source>
        <dbReference type="EMBL" id="MBP2236613.1"/>
    </source>
</evidence>
<reference evidence="5 6" key="1">
    <citation type="submission" date="2021-03" db="EMBL/GenBank/DDBJ databases">
        <title>Genomic Encyclopedia of Type Strains, Phase IV (KMG-IV): sequencing the most valuable type-strain genomes for metagenomic binning, comparative biology and taxonomic classification.</title>
        <authorList>
            <person name="Goeker M."/>
        </authorList>
    </citation>
    <scope>NUCLEOTIDE SEQUENCE [LARGE SCALE GENOMIC DNA]</scope>
    <source>
        <strain evidence="5 6">DSM 13372</strain>
    </source>
</reference>
<proteinExistence type="inferred from homology"/>
<dbReference type="Gene3D" id="2.60.40.790">
    <property type="match status" value="1"/>
</dbReference>
<dbReference type="SUPFAM" id="SSF49764">
    <property type="entry name" value="HSP20-like chaperones"/>
    <property type="match status" value="1"/>
</dbReference>
<evidence type="ECO:0000256" key="3">
    <source>
        <dbReference type="SAM" id="MobiDB-lite"/>
    </source>
</evidence>
<dbReference type="Proteomes" id="UP000730739">
    <property type="component" value="Unassembled WGS sequence"/>
</dbReference>
<evidence type="ECO:0000256" key="2">
    <source>
        <dbReference type="RuleBase" id="RU003616"/>
    </source>
</evidence>
<evidence type="ECO:0000313" key="6">
    <source>
        <dbReference type="Proteomes" id="UP000730739"/>
    </source>
</evidence>
<accession>A0ABS4R147</accession>
<dbReference type="PANTHER" id="PTHR11527">
    <property type="entry name" value="HEAT-SHOCK PROTEIN 20 FAMILY MEMBER"/>
    <property type="match status" value="1"/>
</dbReference>
<sequence>MFGFDRLGPTTSGTFRDLSVDGIVTASLRERAAVPSPHGPLPAWHCEPSNKGSSIMAQAARKQPVKVETSAPERREPLSLFESLRREIDQLFDDINPLGWRSFPARMRERDRPWSEKGTWRMSPVVDCVDAEQEYKITAEMPGMDANEVEVKVANGMLTISGEKKEEKEEREKDRFLSERRYGAFQRSFRLPPGVDADKIDAVFAKGVLTVRLPKTDEALSSEKKIAIKAA</sequence>
<name>A0ABS4R147_9HYPH</name>
<protein>
    <submittedName>
        <fullName evidence="5">HSP20 family protein</fullName>
    </submittedName>
</protein>
<comment type="similarity">
    <text evidence="1 2">Belongs to the small heat shock protein (HSP20) family.</text>
</comment>